<feature type="chain" id="PRO_5042067849" description="DUF4124 domain-containing protein" evidence="1">
    <location>
        <begin position="25"/>
        <end position="211"/>
    </location>
</feature>
<dbReference type="Gene3D" id="2.60.40.10">
    <property type="entry name" value="Immunoglobulins"/>
    <property type="match status" value="1"/>
</dbReference>
<keyword evidence="1" id="KW-0732">Signal</keyword>
<organism evidence="3 4">
    <name type="scientific">Francisella persica ATCC VR-331</name>
    <dbReference type="NCBI Taxonomy" id="1086726"/>
    <lineage>
        <taxon>Bacteria</taxon>
        <taxon>Pseudomonadati</taxon>
        <taxon>Pseudomonadota</taxon>
        <taxon>Gammaproteobacteria</taxon>
        <taxon>Thiotrichales</taxon>
        <taxon>Francisellaceae</taxon>
        <taxon>Francisella</taxon>
    </lineage>
</organism>
<name>A0AAC8VCN6_9GAMM</name>
<reference evidence="3 4" key="1">
    <citation type="journal article" date="2016" name="Int. J. Syst. Evol. Microbiol.">
        <title>Reclassification of Wolbachia persica as Francisella persica comb. nov. and emended description of the family Francisellaceae.</title>
        <authorList>
            <person name="Larson M.A."/>
            <person name="Nalbantoglu U."/>
            <person name="Sayood K."/>
            <person name="Zentz E.B."/>
            <person name="Cer R.Z."/>
            <person name="Iwen P.C."/>
            <person name="Francesconi S.C."/>
            <person name="Bishop-Lilly K.A."/>
            <person name="Mokashi V.P."/>
            <person name="Sjostedt A."/>
            <person name="Hinrichs S.H."/>
        </authorList>
    </citation>
    <scope>NUCLEOTIDE SEQUENCE [LARGE SCALE GENOMIC DNA]</scope>
    <source>
        <strain evidence="3 4">FSC845</strain>
    </source>
</reference>
<evidence type="ECO:0000313" key="4">
    <source>
        <dbReference type="Proteomes" id="UP000242800"/>
    </source>
</evidence>
<dbReference type="Proteomes" id="UP000242800">
    <property type="component" value="Chromosome"/>
</dbReference>
<dbReference type="Pfam" id="PF13511">
    <property type="entry name" value="DUF4124"/>
    <property type="match status" value="1"/>
</dbReference>
<dbReference type="KEGG" id="fper:ACH24_00445"/>
<evidence type="ECO:0000256" key="1">
    <source>
        <dbReference type="SAM" id="SignalP"/>
    </source>
</evidence>
<accession>A0AAC8VCN6</accession>
<dbReference type="InterPro" id="IPR013783">
    <property type="entry name" value="Ig-like_fold"/>
</dbReference>
<sequence>MSKFYKNVFSVIACILSFLSLAKAADTKVYSWRDENGNVVFSEEKPSDEVDYKIIEVGQPTVIDTKTQQNPTNDKPVKINQSDVAKLATSELAEKNKEVLEEGQNADFNVEITSPANYANIFTKEGKIAISTNPHIASNDSPTFIINGSAIPATYEDGQWKIARPAPGENKLSISGRTTQGNEIKSTNQVTFYIKNGWLQQAKNTGNYRGN</sequence>
<dbReference type="EMBL" id="CP012505">
    <property type="protein sequence ID" value="ALB01299.1"/>
    <property type="molecule type" value="Genomic_DNA"/>
</dbReference>
<keyword evidence="4" id="KW-1185">Reference proteome</keyword>
<gene>
    <name evidence="3" type="ORF">ACH24_00445</name>
</gene>
<protein>
    <recommendedName>
        <fullName evidence="2">DUF4124 domain-containing protein</fullName>
    </recommendedName>
</protein>
<dbReference type="InterPro" id="IPR025392">
    <property type="entry name" value="DUF4124"/>
</dbReference>
<evidence type="ECO:0000313" key="3">
    <source>
        <dbReference type="EMBL" id="ALB01299.1"/>
    </source>
</evidence>
<dbReference type="AlphaFoldDB" id="A0AAC8VCN6"/>
<dbReference type="RefSeq" id="WP_064460715.1">
    <property type="nucleotide sequence ID" value="NZ_CP012505.1"/>
</dbReference>
<proteinExistence type="predicted"/>
<feature type="signal peptide" evidence="1">
    <location>
        <begin position="1"/>
        <end position="24"/>
    </location>
</feature>
<feature type="domain" description="DUF4124" evidence="2">
    <location>
        <begin position="16"/>
        <end position="70"/>
    </location>
</feature>
<evidence type="ECO:0000259" key="2">
    <source>
        <dbReference type="Pfam" id="PF13511"/>
    </source>
</evidence>